<organism evidence="4 5">
    <name type="scientific">Caenorhabditis auriculariae</name>
    <dbReference type="NCBI Taxonomy" id="2777116"/>
    <lineage>
        <taxon>Eukaryota</taxon>
        <taxon>Metazoa</taxon>
        <taxon>Ecdysozoa</taxon>
        <taxon>Nematoda</taxon>
        <taxon>Chromadorea</taxon>
        <taxon>Rhabditida</taxon>
        <taxon>Rhabditina</taxon>
        <taxon>Rhabditomorpha</taxon>
        <taxon>Rhabditoidea</taxon>
        <taxon>Rhabditidae</taxon>
        <taxon>Peloderinae</taxon>
        <taxon>Caenorhabditis</taxon>
    </lineage>
</organism>
<evidence type="ECO:0000256" key="2">
    <source>
        <dbReference type="ARBA" id="ARBA00022833"/>
    </source>
</evidence>
<keyword evidence="5" id="KW-1185">Reference proteome</keyword>
<keyword evidence="1" id="KW-0479">Metal-binding</keyword>
<dbReference type="GO" id="GO:0000139">
    <property type="term" value="C:Golgi membrane"/>
    <property type="evidence" value="ECO:0007669"/>
    <property type="project" value="GOC"/>
</dbReference>
<evidence type="ECO:0000256" key="3">
    <source>
        <dbReference type="SAM" id="MobiDB-lite"/>
    </source>
</evidence>
<dbReference type="EMBL" id="CAJGYM010000059">
    <property type="protein sequence ID" value="CAD6195736.1"/>
    <property type="molecule type" value="Genomic_DNA"/>
</dbReference>
<proteinExistence type="predicted"/>
<keyword evidence="2" id="KW-0862">Zinc</keyword>
<dbReference type="OrthoDB" id="983479at2759"/>
<dbReference type="GO" id="GO:0046872">
    <property type="term" value="F:metal ion binding"/>
    <property type="evidence" value="ECO:0007669"/>
    <property type="project" value="UniProtKB-KW"/>
</dbReference>
<dbReference type="PANTHER" id="PTHR45686">
    <property type="entry name" value="ADP-RIBOSYLATION FACTOR GTPASE ACTIVATING PROTEIN 3, ISOFORM H-RELATED"/>
    <property type="match status" value="1"/>
</dbReference>
<gene>
    <name evidence="4" type="ORF">CAUJ_LOCUS11655</name>
</gene>
<sequence length="241" mass="26608">MEMRRLWKKMSARFAMQDLDAQRKNIEARVAKDPTKAATVDRLGIGGVGRARAAHSVATGVRTIKQSDLSGRGSAVEQQPTKDEDDWEVVEDSHKFTSSHKDDDLFTTDYKSKAKKENDEFFDAFESQPQKSRFTAGKAPVAKTAPDVDAQKKFANAKAISSDMFFGSNEMDYETKSALSRFEGQSSLGSEDLWGNGSQVQPSQVPDLGDMKDSLRAGASKVAEKFSNLSSSFASYMSDRY</sequence>
<dbReference type="GO" id="GO:0048205">
    <property type="term" value="P:COPI coating of Golgi vesicle"/>
    <property type="evidence" value="ECO:0007669"/>
    <property type="project" value="TreeGrafter"/>
</dbReference>
<evidence type="ECO:0000313" key="5">
    <source>
        <dbReference type="Proteomes" id="UP000835052"/>
    </source>
</evidence>
<feature type="region of interest" description="Disordered" evidence="3">
    <location>
        <begin position="189"/>
        <end position="213"/>
    </location>
</feature>
<comment type="caution">
    <text evidence="4">The sequence shown here is derived from an EMBL/GenBank/DDBJ whole genome shotgun (WGS) entry which is preliminary data.</text>
</comment>
<reference evidence="4" key="1">
    <citation type="submission" date="2020-10" db="EMBL/GenBank/DDBJ databases">
        <authorList>
            <person name="Kikuchi T."/>
        </authorList>
    </citation>
    <scope>NUCLEOTIDE SEQUENCE</scope>
    <source>
        <strain evidence="4">NKZ352</strain>
    </source>
</reference>
<evidence type="ECO:0000313" key="4">
    <source>
        <dbReference type="EMBL" id="CAD6195736.1"/>
    </source>
</evidence>
<protein>
    <submittedName>
        <fullName evidence="4">Uncharacterized protein</fullName>
    </submittedName>
</protein>
<accession>A0A8S1HGJ7</accession>
<dbReference type="AlphaFoldDB" id="A0A8S1HGJ7"/>
<evidence type="ECO:0000256" key="1">
    <source>
        <dbReference type="ARBA" id="ARBA00022723"/>
    </source>
</evidence>
<dbReference type="Proteomes" id="UP000835052">
    <property type="component" value="Unassembled WGS sequence"/>
</dbReference>
<name>A0A8S1HGJ7_9PELO</name>
<dbReference type="PANTHER" id="PTHR45686:SF4">
    <property type="entry name" value="ADP-RIBOSYLATION FACTOR GTPASE ACTIVATING PROTEIN 3, ISOFORM H"/>
    <property type="match status" value="1"/>
</dbReference>